<organism evidence="5 6">
    <name type="scientific">miniopterid betaherpesvirus 1</name>
    <dbReference type="NCBI Taxonomy" id="3070189"/>
    <lineage>
        <taxon>Viruses</taxon>
        <taxon>Duplodnaviria</taxon>
        <taxon>Heunggongvirae</taxon>
        <taxon>Peploviricota</taxon>
        <taxon>Herviviricetes</taxon>
        <taxon>Herpesvirales</taxon>
        <taxon>Orthoherpesviridae</taxon>
        <taxon>Betaherpesvirinae</taxon>
        <taxon>Quwivirus</taxon>
        <taxon>Quwivirus miniopteridbeta1</taxon>
    </lineage>
</organism>
<dbReference type="Pfam" id="PF03064">
    <property type="entry name" value="U79_P34"/>
    <property type="match status" value="1"/>
</dbReference>
<keyword evidence="6" id="KW-1185">Reference proteome</keyword>
<keyword evidence="3" id="KW-1048">Host nucleus</keyword>
<feature type="compositionally biased region" description="Basic and acidic residues" evidence="4">
    <location>
        <begin position="162"/>
        <end position="181"/>
    </location>
</feature>
<reference evidence="5 6" key="1">
    <citation type="journal article" date="2012" name="J. Virol.">
        <title>A Novel Bat Herpesvirus Encodes Homologues of Major Histocompatibility Complex Classes I and II, C-Type Lectin, and a Unique Family of Immune-Related Genes.</title>
        <authorList>
            <person name="Zhang H."/>
            <person name="Todd S."/>
            <person name="Tachedjian M."/>
            <person name="Barr J.A."/>
            <person name="Luo M."/>
            <person name="Yu M."/>
            <person name="Marsh G.A."/>
            <person name="Crameri G."/>
            <person name="Wang L.F."/>
        </authorList>
    </citation>
    <scope>NUCLEOTIDE SEQUENCE [LARGE SCALE GENOMIC DNA]</scope>
    <source>
        <strain evidence="5">B7D8</strain>
    </source>
</reference>
<evidence type="ECO:0000256" key="3">
    <source>
        <dbReference type="ARBA" id="ARBA00022562"/>
    </source>
</evidence>
<dbReference type="Proteomes" id="UP000103899">
    <property type="component" value="Segment"/>
</dbReference>
<dbReference type="InterPro" id="IPR004138">
    <property type="entry name" value="U79_P34"/>
</dbReference>
<comment type="subcellular location">
    <subcellularLocation>
        <location evidence="1">Host nucleus</location>
    </subcellularLocation>
</comment>
<dbReference type="KEGG" id="vg:80534837"/>
<sequence length="214" mass="23636">MEGQQDVVSVRRYMIFNKPNRIFHQNAGKLMDVKSFSFSGVQVLEYRDSACKTQQWKSGWAYITSNQVEAPEGSGQMLGSISVDIVVEDVPMDSMFSKGSIAVGKTISSVIGTSQNGSPGTTLITVVQEPNSLRITQMENCLPSAYETAVGNAAFGPSPALAEDRKRERQDKPSHDDDRGKKCVANGAFYPRDPRSAGKREKRRAEEESEYQML</sequence>
<dbReference type="RefSeq" id="YP_010797134.1">
    <property type="nucleotide sequence ID" value="NC_076129.1"/>
</dbReference>
<proteinExistence type="inferred from homology"/>
<feature type="compositionally biased region" description="Basic and acidic residues" evidence="4">
    <location>
        <begin position="192"/>
        <end position="206"/>
    </location>
</feature>
<comment type="similarity">
    <text evidence="2">Belongs to the herpesviridae U79/UL112 family.</text>
</comment>
<feature type="region of interest" description="Disordered" evidence="4">
    <location>
        <begin position="156"/>
        <end position="214"/>
    </location>
</feature>
<evidence type="ECO:0000313" key="5">
    <source>
        <dbReference type="EMBL" id="AFK83946.1"/>
    </source>
</evidence>
<dbReference type="EMBL" id="JQ805139">
    <property type="protein sequence ID" value="AFK83946.1"/>
    <property type="molecule type" value="Genomic_DNA"/>
</dbReference>
<name>I3VQA2_9BETA</name>
<accession>I3VQA2</accession>
<evidence type="ECO:0000313" key="6">
    <source>
        <dbReference type="Proteomes" id="UP000103899"/>
    </source>
</evidence>
<evidence type="ECO:0000256" key="4">
    <source>
        <dbReference type="SAM" id="MobiDB-lite"/>
    </source>
</evidence>
<dbReference type="GeneID" id="80534837"/>
<protein>
    <submittedName>
        <fullName evidence="5">B112</fullName>
    </submittedName>
</protein>
<evidence type="ECO:0000256" key="1">
    <source>
        <dbReference type="ARBA" id="ARBA00004147"/>
    </source>
</evidence>
<evidence type="ECO:0000256" key="2">
    <source>
        <dbReference type="ARBA" id="ARBA00006651"/>
    </source>
</evidence>
<dbReference type="GO" id="GO:0042025">
    <property type="term" value="C:host cell nucleus"/>
    <property type="evidence" value="ECO:0007669"/>
    <property type="project" value="UniProtKB-SubCell"/>
</dbReference>